<feature type="compositionally biased region" description="Basic and acidic residues" evidence="7">
    <location>
        <begin position="954"/>
        <end position="968"/>
    </location>
</feature>
<evidence type="ECO:0000256" key="6">
    <source>
        <dbReference type="SAM" id="Coils"/>
    </source>
</evidence>
<protein>
    <recommendedName>
        <fullName evidence="8">Plant heme peroxidase family profile domain-containing protein</fullName>
    </recommendedName>
</protein>
<keyword evidence="2" id="KW-0963">Cytoplasm</keyword>
<comment type="caution">
    <text evidence="9">The sequence shown here is derived from an EMBL/GenBank/DDBJ whole genome shotgun (WGS) entry which is preliminary data.</text>
</comment>
<dbReference type="PROSITE" id="PS50873">
    <property type="entry name" value="PEROXIDASE_4"/>
    <property type="match status" value="1"/>
</dbReference>
<feature type="domain" description="Plant heme peroxidase family profile" evidence="8">
    <location>
        <begin position="1003"/>
        <end position="1291"/>
    </location>
</feature>
<feature type="region of interest" description="Disordered" evidence="7">
    <location>
        <begin position="20"/>
        <end position="472"/>
    </location>
</feature>
<dbReference type="EMBL" id="JARKIB010000040">
    <property type="protein sequence ID" value="KAJ7759147.1"/>
    <property type="molecule type" value="Genomic_DNA"/>
</dbReference>
<feature type="compositionally biased region" description="Basic and acidic residues" evidence="7">
    <location>
        <begin position="295"/>
        <end position="304"/>
    </location>
</feature>
<dbReference type="PANTHER" id="PTHR23160:SF19">
    <property type="entry name" value="MYOSIN HEAVY CHAIN-RELATED PROTEIN"/>
    <property type="match status" value="1"/>
</dbReference>
<gene>
    <name evidence="9" type="ORF">B0H16DRAFT_1819579</name>
</gene>
<accession>A0AAD7JBX9</accession>
<keyword evidence="4 6" id="KW-0175">Coiled coil</keyword>
<proteinExistence type="predicted"/>
<feature type="compositionally biased region" description="Acidic residues" evidence="7">
    <location>
        <begin position="316"/>
        <end position="325"/>
    </location>
</feature>
<evidence type="ECO:0000256" key="4">
    <source>
        <dbReference type="ARBA" id="ARBA00023054"/>
    </source>
</evidence>
<dbReference type="GO" id="GO:0005815">
    <property type="term" value="C:microtubule organizing center"/>
    <property type="evidence" value="ECO:0007669"/>
    <property type="project" value="UniProtKB-SubCell"/>
</dbReference>
<dbReference type="Proteomes" id="UP001215598">
    <property type="component" value="Unassembled WGS sequence"/>
</dbReference>
<evidence type="ECO:0000256" key="2">
    <source>
        <dbReference type="ARBA" id="ARBA00022490"/>
    </source>
</evidence>
<feature type="compositionally biased region" description="Basic and acidic residues" evidence="7">
    <location>
        <begin position="133"/>
        <end position="143"/>
    </location>
</feature>
<comment type="subcellular location">
    <subcellularLocation>
        <location evidence="1">Cytoplasm</location>
        <location evidence="1">Cytoskeleton</location>
        <location evidence="1">Microtubule organizing center</location>
    </subcellularLocation>
</comment>
<dbReference type="GO" id="GO:0006979">
    <property type="term" value="P:response to oxidative stress"/>
    <property type="evidence" value="ECO:0007669"/>
    <property type="project" value="InterPro"/>
</dbReference>
<feature type="region of interest" description="Disordered" evidence="7">
    <location>
        <begin position="487"/>
        <end position="530"/>
    </location>
</feature>
<evidence type="ECO:0000259" key="8">
    <source>
        <dbReference type="PROSITE" id="PS50873"/>
    </source>
</evidence>
<dbReference type="GO" id="GO:0004601">
    <property type="term" value="F:peroxidase activity"/>
    <property type="evidence" value="ECO:0007669"/>
    <property type="project" value="InterPro"/>
</dbReference>
<keyword evidence="3" id="KW-0597">Phosphoprotein</keyword>
<evidence type="ECO:0000313" key="10">
    <source>
        <dbReference type="Proteomes" id="UP001215598"/>
    </source>
</evidence>
<feature type="compositionally biased region" description="Low complexity" evidence="7">
    <location>
        <begin position="224"/>
        <end position="249"/>
    </location>
</feature>
<evidence type="ECO:0000256" key="3">
    <source>
        <dbReference type="ARBA" id="ARBA00022553"/>
    </source>
</evidence>
<feature type="compositionally biased region" description="Acidic residues" evidence="7">
    <location>
        <begin position="158"/>
        <end position="168"/>
    </location>
</feature>
<feature type="compositionally biased region" description="Acidic residues" evidence="7">
    <location>
        <begin position="403"/>
        <end position="417"/>
    </location>
</feature>
<evidence type="ECO:0000256" key="5">
    <source>
        <dbReference type="ARBA" id="ARBA00023212"/>
    </source>
</evidence>
<evidence type="ECO:0000256" key="7">
    <source>
        <dbReference type="SAM" id="MobiDB-lite"/>
    </source>
</evidence>
<sequence length="1646" mass="182930">MAGMLETPSKIWRRIEAIEDREMPSLPSLPAFGDSDGEDDSLNQISDRRDAAEVDQHLSDVSVPMHSTPATSSHHASTIRAASSSSSASRFANSIARTSRSSMGRSSARFSSARRSQPDSFDDISAIPSLPDVHPERGTGHYSEEDEESVPDVYLPPDEGEVEEEDVSLADALESVSRTSSPRREEPTPKKNYDYSVSLRSEPQPSPYDKFRNVQLRRIPARARTPSLSRTTTSPTSSPTNSTPRSNRSFGFTRSNAASPSAIPLPRSTTASPAIVVSRPDDEEESGNDSYLQEGDTHSMDITDVHISPLRTNDGREDDEEEQEEPASSNNDEREPTFSSDGGGQTTYHPDAPRGGLASAFSSPAPSATFTPTPAFPRPRPRARFNMPSAPHHSPATPRQQQPEDDDADDVQPDEEPLTPHTRRRSFLLSVINSTTRPRLKFPTPHPRALPPADDADTPESTPGPGPRLPALGTPGVALRTAFAGATPRVPARRSSHPLAQAYVPSPGTSDSESAVSGAGSNGGLYATPSPHTAGNASVISTASSHDLTTHHYRANASFDPVMGFGSAAGVQGLHGVGRFNAGKLNMYLHGLNRRLQEENEALMERLRRVGGAGAGEGEAGTEEGAGRRKSLGGEGGKRRVSVGGTALGDVEEDLAAEGWLEEKAELEDVMDALKSELERCLAEKEEVDRALEEERGERARDKERWKERMKEVEKGVEGIVGDLEARLQTAEQRANDAEDTALQRVKEAERGMAEAQEACDAAVARAEKAERVLESGQELGGELREANERVGKVLADLRNANSQIKGLEDEVMQSDARVDDLEKELKEERAFAASLEQELDAKTVEMTAQLETLQKVEEDLHATKGYVTELEQAAEAAIGRIETLEEQLASGQEETERLKTVEDQAAEQVESLEGARERAEELARQMEEALEAAEKKMLDDEDEVAQLRGRITSLERERDRERERQRDSSVSGNPLAPGPTDAELEALEEELDSANREIARLSTLLNQSPARKAIDLAKDAKIDMLEKEREELLERNKALRTTVTEITTPNKVYNMSGISPIHRQVLSMSVRAPRTPGGPLRDMSWLNTTNADGTVSPLLAEINRLQRELDRANESIDDKLDKLEDAGLGVVGLTKRLEDARAKIVVLEEEIARLSRKEQRRVHRLERARCQKCLTKVDLRSVIADESSVDAFNSTLPSEPPTPPTRTSEALRADIHSVNSHLAKMKKQWEEEKQKLLGEKAVLQDAANRLNIKVRTVEEEARAVAETKKAGEKLRVGIEGELEEARRVISDLETDLKSERSRLRALSTEQDRVQRDKDNVLVQLKRTETDMEDVKQQLQRFKEENHELESELRVNVNAEQKARLLEVRVAENAETVDQLRQERSMLAMDHKDLQRRFSEISEHANRLRTEYRASQVSHDNRRHELDLHLAEIDDLRRALDDQADQLQRAEAEKDRIAAEKSDVARTVAALEADLRRVRRDAEAFGRDLKLLRSEKERLEAKQTEEAQSAERTRKQSQTQIRVLTEQLEGQRAKTLRAKEDLKNHVCVMDERQLSALKLQHNRECKGLIVQIRYLKAKFTRESMLRSDLCYQKEYLLILLAKFEKSEKNIISSIARIGYPIAPPPGKRPKTLKAVATSVMFLSRIK</sequence>
<dbReference type="InterPro" id="IPR019528">
    <property type="entry name" value="PACT_domain"/>
</dbReference>
<feature type="compositionally biased region" description="Basic and acidic residues" evidence="7">
    <location>
        <begin position="1500"/>
        <end position="1514"/>
    </location>
</feature>
<feature type="coiled-coil region" evidence="6">
    <location>
        <begin position="657"/>
        <end position="839"/>
    </location>
</feature>
<feature type="compositionally biased region" description="Basic and acidic residues" evidence="7">
    <location>
        <begin position="182"/>
        <end position="193"/>
    </location>
</feature>
<feature type="region of interest" description="Disordered" evidence="7">
    <location>
        <begin position="613"/>
        <end position="645"/>
    </location>
</feature>
<feature type="compositionally biased region" description="Low complexity" evidence="7">
    <location>
        <begin position="66"/>
        <end position="115"/>
    </location>
</feature>
<dbReference type="Pfam" id="PF10495">
    <property type="entry name" value="PACT_coil_coil"/>
    <property type="match status" value="1"/>
</dbReference>
<name>A0AAD7JBX9_9AGAR</name>
<feature type="compositionally biased region" description="Polar residues" evidence="7">
    <location>
        <begin position="250"/>
        <end position="259"/>
    </location>
</feature>
<feature type="region of interest" description="Disordered" evidence="7">
    <location>
        <begin position="1500"/>
        <end position="1519"/>
    </location>
</feature>
<evidence type="ECO:0000313" key="9">
    <source>
        <dbReference type="EMBL" id="KAJ7759147.1"/>
    </source>
</evidence>
<dbReference type="Gene3D" id="1.10.287.1490">
    <property type="match status" value="1"/>
</dbReference>
<organism evidence="9 10">
    <name type="scientific">Mycena metata</name>
    <dbReference type="NCBI Taxonomy" id="1033252"/>
    <lineage>
        <taxon>Eukaryota</taxon>
        <taxon>Fungi</taxon>
        <taxon>Dikarya</taxon>
        <taxon>Basidiomycota</taxon>
        <taxon>Agaricomycotina</taxon>
        <taxon>Agaricomycetes</taxon>
        <taxon>Agaricomycetidae</taxon>
        <taxon>Agaricales</taxon>
        <taxon>Marasmiineae</taxon>
        <taxon>Mycenaceae</taxon>
        <taxon>Mycena</taxon>
    </lineage>
</organism>
<dbReference type="GO" id="GO:0005737">
    <property type="term" value="C:cytoplasm"/>
    <property type="evidence" value="ECO:0007669"/>
    <property type="project" value="UniProtKB-ARBA"/>
</dbReference>
<feature type="coiled-coil region" evidence="6">
    <location>
        <begin position="1096"/>
        <end position="1158"/>
    </location>
</feature>
<feature type="compositionally biased region" description="Low complexity" evidence="7">
    <location>
        <begin position="358"/>
        <end position="373"/>
    </location>
</feature>
<feature type="compositionally biased region" description="Basic and acidic residues" evidence="7">
    <location>
        <begin position="46"/>
        <end position="58"/>
    </location>
</feature>
<keyword evidence="10" id="KW-1185">Reference proteome</keyword>
<dbReference type="InterPro" id="IPR002016">
    <property type="entry name" value="Haem_peroxidase"/>
</dbReference>
<dbReference type="GO" id="GO:0020037">
    <property type="term" value="F:heme binding"/>
    <property type="evidence" value="ECO:0007669"/>
    <property type="project" value="InterPro"/>
</dbReference>
<dbReference type="PANTHER" id="PTHR23160">
    <property type="entry name" value="SYNAPTONEMAL COMPLEX PROTEIN-RELATED"/>
    <property type="match status" value="1"/>
</dbReference>
<reference evidence="9" key="1">
    <citation type="submission" date="2023-03" db="EMBL/GenBank/DDBJ databases">
        <title>Massive genome expansion in bonnet fungi (Mycena s.s.) driven by repeated elements and novel gene families across ecological guilds.</title>
        <authorList>
            <consortium name="Lawrence Berkeley National Laboratory"/>
            <person name="Harder C.B."/>
            <person name="Miyauchi S."/>
            <person name="Viragh M."/>
            <person name="Kuo A."/>
            <person name="Thoen E."/>
            <person name="Andreopoulos B."/>
            <person name="Lu D."/>
            <person name="Skrede I."/>
            <person name="Drula E."/>
            <person name="Henrissat B."/>
            <person name="Morin E."/>
            <person name="Kohler A."/>
            <person name="Barry K."/>
            <person name="LaButti K."/>
            <person name="Morin E."/>
            <person name="Salamov A."/>
            <person name="Lipzen A."/>
            <person name="Mereny Z."/>
            <person name="Hegedus B."/>
            <person name="Baldrian P."/>
            <person name="Stursova M."/>
            <person name="Weitz H."/>
            <person name="Taylor A."/>
            <person name="Grigoriev I.V."/>
            <person name="Nagy L.G."/>
            <person name="Martin F."/>
            <person name="Kauserud H."/>
        </authorList>
    </citation>
    <scope>NUCLEOTIDE SEQUENCE</scope>
    <source>
        <strain evidence="9">CBHHK182m</strain>
    </source>
</reference>
<evidence type="ECO:0000256" key="1">
    <source>
        <dbReference type="ARBA" id="ARBA00004267"/>
    </source>
</evidence>
<feature type="region of interest" description="Disordered" evidence="7">
    <location>
        <begin position="935"/>
        <end position="981"/>
    </location>
</feature>
<keyword evidence="5" id="KW-0206">Cytoskeleton</keyword>